<sequence length="202" mass="21874">MRNLCQLAGNALAHVAYQQLPGDRQAGVQTAARSCATAGPDAAPQVRALLYERLAWAHSLAGQAEDTERALDAARAALAEVDDAPQPDWAAWVDDTELRIMSGRCWTVLRRPLRAVPVLEAALARYDDSHARDKALYLSWLADSYLAAGEPEQAAAVITRALDLAAGVASVRPREQLEPVLRRLGQHQVLPAVADVLERARS</sequence>
<keyword evidence="2" id="KW-1185">Reference proteome</keyword>
<accession>A0ABS2VYH0</accession>
<proteinExistence type="predicted"/>
<dbReference type="SUPFAM" id="SSF48452">
    <property type="entry name" value="TPR-like"/>
    <property type="match status" value="1"/>
</dbReference>
<evidence type="ECO:0008006" key="3">
    <source>
        <dbReference type="Google" id="ProtNLM"/>
    </source>
</evidence>
<gene>
    <name evidence="1" type="ORF">JS756_29605</name>
</gene>
<dbReference type="Gene3D" id="1.25.40.10">
    <property type="entry name" value="Tetratricopeptide repeat domain"/>
    <property type="match status" value="1"/>
</dbReference>
<organism evidence="1 2">
    <name type="scientific">Streptomyces actuosus</name>
    <dbReference type="NCBI Taxonomy" id="1885"/>
    <lineage>
        <taxon>Bacteria</taxon>
        <taxon>Bacillati</taxon>
        <taxon>Actinomycetota</taxon>
        <taxon>Actinomycetes</taxon>
        <taxon>Kitasatosporales</taxon>
        <taxon>Streptomycetaceae</taxon>
        <taxon>Streptomyces</taxon>
    </lineage>
</organism>
<evidence type="ECO:0000313" key="1">
    <source>
        <dbReference type="EMBL" id="MBN0048193.1"/>
    </source>
</evidence>
<dbReference type="EMBL" id="JAFFZS010000034">
    <property type="protein sequence ID" value="MBN0048193.1"/>
    <property type="molecule type" value="Genomic_DNA"/>
</dbReference>
<evidence type="ECO:0000313" key="2">
    <source>
        <dbReference type="Proteomes" id="UP000788262"/>
    </source>
</evidence>
<dbReference type="RefSeq" id="WP_205386318.1">
    <property type="nucleotide sequence ID" value="NZ_JAFFZS010000034.1"/>
</dbReference>
<dbReference type="Proteomes" id="UP000788262">
    <property type="component" value="Unassembled WGS sequence"/>
</dbReference>
<reference evidence="1 2" key="1">
    <citation type="submission" date="2021-02" db="EMBL/GenBank/DDBJ databases">
        <title>Whole genome sequencing of Streptomyces actuosus VRA1.</title>
        <authorList>
            <person name="Sen G."/>
            <person name="Sen A."/>
        </authorList>
    </citation>
    <scope>NUCLEOTIDE SEQUENCE [LARGE SCALE GENOMIC DNA]</scope>
    <source>
        <strain evidence="1 2">VRA1</strain>
    </source>
</reference>
<protein>
    <recommendedName>
        <fullName evidence="3">Transcriptional regulator</fullName>
    </recommendedName>
</protein>
<name>A0ABS2VYH0_STRAS</name>
<comment type="caution">
    <text evidence="1">The sequence shown here is derived from an EMBL/GenBank/DDBJ whole genome shotgun (WGS) entry which is preliminary data.</text>
</comment>
<dbReference type="InterPro" id="IPR011990">
    <property type="entry name" value="TPR-like_helical_dom_sf"/>
</dbReference>